<evidence type="ECO:0000313" key="10">
    <source>
        <dbReference type="Proteomes" id="UP000275394"/>
    </source>
</evidence>
<keyword evidence="4" id="KW-1003">Cell membrane</keyword>
<evidence type="ECO:0000256" key="8">
    <source>
        <dbReference type="SAM" id="Phobius"/>
    </source>
</evidence>
<evidence type="ECO:0000256" key="7">
    <source>
        <dbReference type="ARBA" id="ARBA00023136"/>
    </source>
</evidence>
<evidence type="ECO:0000256" key="6">
    <source>
        <dbReference type="ARBA" id="ARBA00022989"/>
    </source>
</evidence>
<feature type="transmembrane region" description="Helical" evidence="8">
    <location>
        <begin position="17"/>
        <end position="37"/>
    </location>
</feature>
<evidence type="ECO:0000256" key="2">
    <source>
        <dbReference type="ARBA" id="ARBA00005632"/>
    </source>
</evidence>
<dbReference type="PIRSF" id="PIRSF029598">
    <property type="entry name" value="PsiE"/>
    <property type="match status" value="1"/>
</dbReference>
<dbReference type="EMBL" id="RKHR01000007">
    <property type="protein sequence ID" value="ROR98700.1"/>
    <property type="molecule type" value="Genomic_DNA"/>
</dbReference>
<feature type="transmembrane region" description="Helical" evidence="8">
    <location>
        <begin position="43"/>
        <end position="65"/>
    </location>
</feature>
<dbReference type="PANTHER" id="PTHR37819:SF1">
    <property type="entry name" value="PROTEIN PSIE"/>
    <property type="match status" value="1"/>
</dbReference>
<comment type="similarity">
    <text evidence="2">Belongs to the PsiE family.</text>
</comment>
<accession>A0A3N2DFW3</accession>
<reference evidence="9 10" key="1">
    <citation type="submission" date="2018-11" db="EMBL/GenBank/DDBJ databases">
        <title>Genomic Encyclopedia of Type Strains, Phase IV (KMG-IV): sequencing the most valuable type-strain genomes for metagenomic binning, comparative biology and taxonomic classification.</title>
        <authorList>
            <person name="Goeker M."/>
        </authorList>
    </citation>
    <scope>NUCLEOTIDE SEQUENCE [LARGE SCALE GENOMIC DNA]</scope>
    <source>
        <strain evidence="9 10">DSM 100316</strain>
    </source>
</reference>
<dbReference type="AlphaFoldDB" id="A0A3N2DFW3"/>
<dbReference type="GO" id="GO:0016036">
    <property type="term" value="P:cellular response to phosphate starvation"/>
    <property type="evidence" value="ECO:0007669"/>
    <property type="project" value="InterPro"/>
</dbReference>
<feature type="transmembrane region" description="Helical" evidence="8">
    <location>
        <begin position="107"/>
        <end position="130"/>
    </location>
</feature>
<keyword evidence="6 8" id="KW-1133">Transmembrane helix</keyword>
<evidence type="ECO:0000256" key="3">
    <source>
        <dbReference type="ARBA" id="ARBA00021903"/>
    </source>
</evidence>
<feature type="transmembrane region" description="Helical" evidence="8">
    <location>
        <begin position="77"/>
        <end position="95"/>
    </location>
</feature>
<dbReference type="RefSeq" id="WP_123713759.1">
    <property type="nucleotide sequence ID" value="NZ_RKHR01000007.1"/>
</dbReference>
<dbReference type="OrthoDB" id="9792470at2"/>
<dbReference type="GO" id="GO:0005886">
    <property type="term" value="C:plasma membrane"/>
    <property type="evidence" value="ECO:0007669"/>
    <property type="project" value="UniProtKB-SubCell"/>
</dbReference>
<dbReference type="Pfam" id="PF06146">
    <property type="entry name" value="PsiE"/>
    <property type="match status" value="1"/>
</dbReference>
<dbReference type="InterPro" id="IPR009315">
    <property type="entry name" value="P_starv_induced_PsiE"/>
</dbReference>
<proteinExistence type="inferred from homology"/>
<gene>
    <name evidence="9" type="ORF">EDC56_3436</name>
</gene>
<dbReference type="Proteomes" id="UP000275394">
    <property type="component" value="Unassembled WGS sequence"/>
</dbReference>
<keyword evidence="10" id="KW-1185">Reference proteome</keyword>
<keyword evidence="7 8" id="KW-0472">Membrane</keyword>
<name>A0A3N2DFW3_9GAMM</name>
<dbReference type="PANTHER" id="PTHR37819">
    <property type="entry name" value="PROTEIN PSIE"/>
    <property type="match status" value="1"/>
</dbReference>
<dbReference type="InterPro" id="IPR020948">
    <property type="entry name" value="P_starv_induced_PsiE-like"/>
</dbReference>
<comment type="caution">
    <text evidence="9">The sequence shown here is derived from an EMBL/GenBank/DDBJ whole genome shotgun (WGS) entry which is preliminary data.</text>
</comment>
<evidence type="ECO:0000313" key="9">
    <source>
        <dbReference type="EMBL" id="ROR98700.1"/>
    </source>
</evidence>
<evidence type="ECO:0000256" key="5">
    <source>
        <dbReference type="ARBA" id="ARBA00022692"/>
    </source>
</evidence>
<protein>
    <recommendedName>
        <fullName evidence="3">Protein PsiE</fullName>
    </recommendedName>
</protein>
<sequence length="139" mass="15786">MDESNLPLSIRKPLNKVIGWIEAVLLISITLATIAAIAEEFHLIYQVGYVALSDILLLFIYLEILAMVHQYASHGKLPVRYPIYIAVIAIARYIILGMKEMDSTQLIILSIAIFILTASTTVMRIGHFYWPYNKMSDEK</sequence>
<evidence type="ECO:0000256" key="4">
    <source>
        <dbReference type="ARBA" id="ARBA00022475"/>
    </source>
</evidence>
<comment type="subcellular location">
    <subcellularLocation>
        <location evidence="1">Cell inner membrane</location>
        <topology evidence="1">Multi-pass membrane protein</topology>
    </subcellularLocation>
</comment>
<evidence type="ECO:0000256" key="1">
    <source>
        <dbReference type="ARBA" id="ARBA00004429"/>
    </source>
</evidence>
<organism evidence="9 10">
    <name type="scientific">Sinobacterium caligoides</name>
    <dbReference type="NCBI Taxonomy" id="933926"/>
    <lineage>
        <taxon>Bacteria</taxon>
        <taxon>Pseudomonadati</taxon>
        <taxon>Pseudomonadota</taxon>
        <taxon>Gammaproteobacteria</taxon>
        <taxon>Cellvibrionales</taxon>
        <taxon>Spongiibacteraceae</taxon>
        <taxon>Sinobacterium</taxon>
    </lineage>
</organism>
<keyword evidence="5 8" id="KW-0812">Transmembrane</keyword>